<protein>
    <submittedName>
        <fullName evidence="1">DUF4926 domain-containing protein</fullName>
    </submittedName>
</protein>
<organism evidence="1 2">
    <name type="scientific">Clostridium manihotivorum</name>
    <dbReference type="NCBI Taxonomy" id="2320868"/>
    <lineage>
        <taxon>Bacteria</taxon>
        <taxon>Bacillati</taxon>
        <taxon>Bacillota</taxon>
        <taxon>Clostridia</taxon>
        <taxon>Eubacteriales</taxon>
        <taxon>Clostridiaceae</taxon>
        <taxon>Clostridium</taxon>
    </lineage>
</organism>
<dbReference type="Pfam" id="PF16277">
    <property type="entry name" value="DUF4926"/>
    <property type="match status" value="1"/>
</dbReference>
<name>A0A410DX38_9CLOT</name>
<dbReference type="RefSeq" id="WP_128214534.1">
    <property type="nucleotide sequence ID" value="NZ_CP025746.1"/>
</dbReference>
<accession>A0A410DX38</accession>
<dbReference type="EMBL" id="CP025746">
    <property type="protein sequence ID" value="QAA33813.1"/>
    <property type="molecule type" value="Genomic_DNA"/>
</dbReference>
<reference evidence="1 2" key="1">
    <citation type="submission" date="2018-01" db="EMBL/GenBank/DDBJ databases">
        <title>Genome Sequencing and Assembly of Anaerobacter polyendosporus strain CT4.</title>
        <authorList>
            <person name="Tachaapaikoon C."/>
            <person name="Sutheeworapong S."/>
            <person name="Jenjaroenpun P."/>
            <person name="Wongsurawat T."/>
            <person name="Nookeaw I."/>
            <person name="Cheawchanlertfa P."/>
            <person name="Kosugi A."/>
            <person name="Cheevadhanarak S."/>
            <person name="Ratanakhanokchai K."/>
        </authorList>
    </citation>
    <scope>NUCLEOTIDE SEQUENCE [LARGE SCALE GENOMIC DNA]</scope>
    <source>
        <strain evidence="1 2">CT4</strain>
    </source>
</reference>
<dbReference type="Proteomes" id="UP000286268">
    <property type="component" value="Chromosome"/>
</dbReference>
<keyword evidence="2" id="KW-1185">Reference proteome</keyword>
<evidence type="ECO:0000313" key="2">
    <source>
        <dbReference type="Proteomes" id="UP000286268"/>
    </source>
</evidence>
<dbReference type="KEGG" id="cmah:C1I91_20470"/>
<proteinExistence type="predicted"/>
<sequence length="66" mass="7559">MKFAEYDTVILLKDYESEGLKKGDIGAMIMIYTEPNEAYEVEFVDNDGEVKAQIVLLPHEIGRYSK</sequence>
<dbReference type="AlphaFoldDB" id="A0A410DX38"/>
<dbReference type="InterPro" id="IPR032568">
    <property type="entry name" value="DUF4926"/>
</dbReference>
<gene>
    <name evidence="1" type="ORF">C1I91_20470</name>
</gene>
<dbReference type="OrthoDB" id="983005at2"/>
<evidence type="ECO:0000313" key="1">
    <source>
        <dbReference type="EMBL" id="QAA33813.1"/>
    </source>
</evidence>